<dbReference type="CDD" id="cd17932">
    <property type="entry name" value="DEXQc_UvrD"/>
    <property type="match status" value="1"/>
</dbReference>
<sequence>MAITQYPELLEGLDAKQRAAVTSEAAPLAIQAGPGSGKTRVLTRRIAWRVATEQDEADKVLAVTFTRRAAHELSSRLRQLGVSSRNEGVTAGTLHAIALAQLQRRAGNNRRSFPQLLERKARLLFPLVLPHLTSDQEVGGRVEEFVQVSGVASDIEWAKARLIKPTDFSKEAIRLGRDTQLPPDKIEEIYGEYEKVKRTKKLVDFEDLLWWLGDALEGDKEFASEQRWRFRHLYVDEFQDVSAAQLRVVRGWLGERSGLTVVGDVDQAIFSFAGADPKGLTEFTRQFPGAEVLRLDHNYRSSPQIVATGEALLNDSYQTGSSPRPPRLASRPDGPWPTITEYENEVKEAQGIARQIREQLTPTNGWSSFAVLYRINSQSAAFEAAFAKQGIPVRLRGETRFLERAEVKAVLERLEQASERAPGADFSTLLADLSDDDDNDDDKTIDPGGQTTINEHATEIVRLGHEYLAATDPSRRTGSVVGFKVWLATTLANEAPITGDDAVELLTFHRAKGLEFTTVFVTGLEKGLVPISHAKSEQEREEERRLLYVALTRAEDNLHFSWASQRSLGSRSAKRFPSVWLDPITQVRRSKNEGAKIPDQKNGVKKSGPAQSRAHLGGPTASLNSELVNALSEWRKNRARAAAIPAYVVFPDTTLHALAQYQPKTSADLLDISGIGPTRVENYGDELLEIIGQHSAP</sequence>
<reference evidence="14" key="1">
    <citation type="submission" date="2020-05" db="EMBL/GenBank/DDBJ databases">
        <authorList>
            <person name="Chiriac C."/>
            <person name="Salcher M."/>
            <person name="Ghai R."/>
            <person name="Kavagutti S V."/>
        </authorList>
    </citation>
    <scope>NUCLEOTIDE SEQUENCE</scope>
</reference>
<dbReference type="PANTHER" id="PTHR11070:SF69">
    <property type="entry name" value="ATP-DEPENDENT DNA HELICASE UVRD2"/>
    <property type="match status" value="1"/>
</dbReference>
<keyword evidence="5" id="KW-0067">ATP-binding</keyword>
<evidence type="ECO:0000256" key="1">
    <source>
        <dbReference type="ARBA" id="ARBA00009922"/>
    </source>
</evidence>
<feature type="region of interest" description="Disordered" evidence="10">
    <location>
        <begin position="590"/>
        <end position="621"/>
    </location>
</feature>
<feature type="compositionally biased region" description="Basic and acidic residues" evidence="10">
    <location>
        <begin position="590"/>
        <end position="599"/>
    </location>
</feature>
<evidence type="ECO:0000259" key="13">
    <source>
        <dbReference type="PROSITE" id="PS51217"/>
    </source>
</evidence>
<dbReference type="GO" id="GO:0003677">
    <property type="term" value="F:DNA binding"/>
    <property type="evidence" value="ECO:0007669"/>
    <property type="project" value="InterPro"/>
</dbReference>
<dbReference type="InterPro" id="IPR044876">
    <property type="entry name" value="HRDC_dom_sf"/>
</dbReference>
<dbReference type="Gene3D" id="3.40.50.300">
    <property type="entry name" value="P-loop containing nucleotide triphosphate hydrolases"/>
    <property type="match status" value="3"/>
</dbReference>
<feature type="domain" description="UvrD-like helicase ATP-binding" evidence="12">
    <location>
        <begin position="11"/>
        <end position="302"/>
    </location>
</feature>
<gene>
    <name evidence="14" type="ORF">UFOPK3897_00681</name>
</gene>
<comment type="catalytic activity">
    <reaction evidence="9">
        <text>ATP + H2O = ADP + phosphate + H(+)</text>
        <dbReference type="Rhea" id="RHEA:13065"/>
        <dbReference type="ChEBI" id="CHEBI:15377"/>
        <dbReference type="ChEBI" id="CHEBI:15378"/>
        <dbReference type="ChEBI" id="CHEBI:30616"/>
        <dbReference type="ChEBI" id="CHEBI:43474"/>
        <dbReference type="ChEBI" id="CHEBI:456216"/>
        <dbReference type="EC" id="5.6.2.4"/>
    </reaction>
</comment>
<dbReference type="GO" id="GO:0000725">
    <property type="term" value="P:recombinational repair"/>
    <property type="evidence" value="ECO:0007669"/>
    <property type="project" value="TreeGrafter"/>
</dbReference>
<dbReference type="GO" id="GO:0005829">
    <property type="term" value="C:cytosol"/>
    <property type="evidence" value="ECO:0007669"/>
    <property type="project" value="TreeGrafter"/>
</dbReference>
<evidence type="ECO:0000256" key="2">
    <source>
        <dbReference type="ARBA" id="ARBA00022741"/>
    </source>
</evidence>
<feature type="domain" description="HRDC" evidence="11">
    <location>
        <begin position="621"/>
        <end position="697"/>
    </location>
</feature>
<dbReference type="GO" id="GO:0033202">
    <property type="term" value="C:DNA helicase complex"/>
    <property type="evidence" value="ECO:0007669"/>
    <property type="project" value="TreeGrafter"/>
</dbReference>
<evidence type="ECO:0000256" key="7">
    <source>
        <dbReference type="ARBA" id="ARBA00034617"/>
    </source>
</evidence>
<protein>
    <recommendedName>
        <fullName evidence="8">DNA 3'-5' helicase</fullName>
        <ecNumber evidence="8">5.6.2.4</ecNumber>
    </recommendedName>
</protein>
<feature type="compositionally biased region" description="Acidic residues" evidence="10">
    <location>
        <begin position="433"/>
        <end position="443"/>
    </location>
</feature>
<dbReference type="PROSITE" id="PS51217">
    <property type="entry name" value="UVRD_HELICASE_CTER"/>
    <property type="match status" value="1"/>
</dbReference>
<evidence type="ECO:0000256" key="3">
    <source>
        <dbReference type="ARBA" id="ARBA00022801"/>
    </source>
</evidence>
<dbReference type="InterPro" id="IPR010997">
    <property type="entry name" value="HRDC-like_sf"/>
</dbReference>
<dbReference type="Gene3D" id="1.10.486.10">
    <property type="entry name" value="PCRA, domain 4"/>
    <property type="match status" value="1"/>
</dbReference>
<keyword evidence="4" id="KW-0347">Helicase</keyword>
<accession>A0A6J7LZI1</accession>
<proteinExistence type="inferred from homology"/>
<dbReference type="InterPro" id="IPR027417">
    <property type="entry name" value="P-loop_NTPase"/>
</dbReference>
<dbReference type="Pfam" id="PF00580">
    <property type="entry name" value="UvrD-helicase"/>
    <property type="match status" value="1"/>
</dbReference>
<dbReference type="AlphaFoldDB" id="A0A6J7LZI1"/>
<dbReference type="PANTHER" id="PTHR11070">
    <property type="entry name" value="UVRD / RECB / PCRA DNA HELICASE FAMILY MEMBER"/>
    <property type="match status" value="1"/>
</dbReference>
<evidence type="ECO:0000256" key="10">
    <source>
        <dbReference type="SAM" id="MobiDB-lite"/>
    </source>
</evidence>
<dbReference type="Pfam" id="PF13361">
    <property type="entry name" value="UvrD_C"/>
    <property type="match status" value="2"/>
</dbReference>
<evidence type="ECO:0000256" key="4">
    <source>
        <dbReference type="ARBA" id="ARBA00022806"/>
    </source>
</evidence>
<comment type="catalytic activity">
    <reaction evidence="7">
        <text>Couples ATP hydrolysis with the unwinding of duplex DNA by translocating in the 3'-5' direction.</text>
        <dbReference type="EC" id="5.6.2.4"/>
    </reaction>
</comment>
<dbReference type="SUPFAM" id="SSF47819">
    <property type="entry name" value="HRDC-like"/>
    <property type="match status" value="1"/>
</dbReference>
<feature type="domain" description="UvrD-like helicase C-terminal" evidence="13">
    <location>
        <begin position="303"/>
        <end position="556"/>
    </location>
</feature>
<feature type="region of interest" description="Disordered" evidence="10">
    <location>
        <begin position="316"/>
        <end position="336"/>
    </location>
</feature>
<keyword evidence="3" id="KW-0378">Hydrolase</keyword>
<dbReference type="GO" id="GO:0043138">
    <property type="term" value="F:3'-5' DNA helicase activity"/>
    <property type="evidence" value="ECO:0007669"/>
    <property type="project" value="UniProtKB-EC"/>
</dbReference>
<dbReference type="PROSITE" id="PS50967">
    <property type="entry name" value="HRDC"/>
    <property type="match status" value="1"/>
</dbReference>
<evidence type="ECO:0000256" key="8">
    <source>
        <dbReference type="ARBA" id="ARBA00034808"/>
    </source>
</evidence>
<dbReference type="PROSITE" id="PS51198">
    <property type="entry name" value="UVRD_HELICASE_ATP_BIND"/>
    <property type="match status" value="1"/>
</dbReference>
<dbReference type="GO" id="GO:0005524">
    <property type="term" value="F:ATP binding"/>
    <property type="evidence" value="ECO:0007669"/>
    <property type="project" value="UniProtKB-KW"/>
</dbReference>
<dbReference type="InterPro" id="IPR013986">
    <property type="entry name" value="DExx_box_DNA_helicase_dom_sf"/>
</dbReference>
<dbReference type="InterPro" id="IPR014016">
    <property type="entry name" value="UvrD-like_ATP-bd"/>
</dbReference>
<dbReference type="EC" id="5.6.2.4" evidence="8"/>
<name>A0A6J7LZI1_9ZZZZ</name>
<dbReference type="InterPro" id="IPR002121">
    <property type="entry name" value="HRDC_dom"/>
</dbReference>
<evidence type="ECO:0000256" key="9">
    <source>
        <dbReference type="ARBA" id="ARBA00048988"/>
    </source>
</evidence>
<keyword evidence="6" id="KW-0413">Isomerase</keyword>
<evidence type="ECO:0000256" key="5">
    <source>
        <dbReference type="ARBA" id="ARBA00022840"/>
    </source>
</evidence>
<dbReference type="InterPro" id="IPR014017">
    <property type="entry name" value="DNA_helicase_UvrD-like_C"/>
</dbReference>
<organism evidence="14">
    <name type="scientific">freshwater metagenome</name>
    <dbReference type="NCBI Taxonomy" id="449393"/>
    <lineage>
        <taxon>unclassified sequences</taxon>
        <taxon>metagenomes</taxon>
        <taxon>ecological metagenomes</taxon>
    </lineage>
</organism>
<dbReference type="SUPFAM" id="SSF52540">
    <property type="entry name" value="P-loop containing nucleoside triphosphate hydrolases"/>
    <property type="match status" value="1"/>
</dbReference>
<dbReference type="Gene3D" id="1.10.150.80">
    <property type="entry name" value="HRDC domain"/>
    <property type="match status" value="1"/>
</dbReference>
<evidence type="ECO:0000259" key="12">
    <source>
        <dbReference type="PROSITE" id="PS51198"/>
    </source>
</evidence>
<dbReference type="EMBL" id="CAFBOF010000009">
    <property type="protein sequence ID" value="CAB4973871.1"/>
    <property type="molecule type" value="Genomic_DNA"/>
</dbReference>
<comment type="similarity">
    <text evidence="1">Belongs to the helicase family. UvrD subfamily.</text>
</comment>
<dbReference type="Pfam" id="PF00570">
    <property type="entry name" value="HRDC"/>
    <property type="match status" value="1"/>
</dbReference>
<feature type="region of interest" description="Disordered" evidence="10">
    <location>
        <begin position="425"/>
        <end position="451"/>
    </location>
</feature>
<evidence type="ECO:0000259" key="11">
    <source>
        <dbReference type="PROSITE" id="PS50967"/>
    </source>
</evidence>
<keyword evidence="2" id="KW-0547">Nucleotide-binding</keyword>
<dbReference type="SMART" id="SM00341">
    <property type="entry name" value="HRDC"/>
    <property type="match status" value="1"/>
</dbReference>
<dbReference type="GO" id="GO:0016787">
    <property type="term" value="F:hydrolase activity"/>
    <property type="evidence" value="ECO:0007669"/>
    <property type="project" value="UniProtKB-KW"/>
</dbReference>
<evidence type="ECO:0000256" key="6">
    <source>
        <dbReference type="ARBA" id="ARBA00023235"/>
    </source>
</evidence>
<dbReference type="InterPro" id="IPR000212">
    <property type="entry name" value="DNA_helicase_UvrD/REP"/>
</dbReference>
<evidence type="ECO:0000313" key="14">
    <source>
        <dbReference type="EMBL" id="CAB4973871.1"/>
    </source>
</evidence>
<dbReference type="Gene3D" id="1.10.10.160">
    <property type="match status" value="1"/>
</dbReference>